<organism evidence="1 2">
    <name type="scientific">Lentibacillus salinarum</name>
    <dbReference type="NCBI Taxonomy" id="446820"/>
    <lineage>
        <taxon>Bacteria</taxon>
        <taxon>Bacillati</taxon>
        <taxon>Bacillota</taxon>
        <taxon>Bacilli</taxon>
        <taxon>Bacillales</taxon>
        <taxon>Bacillaceae</taxon>
        <taxon>Lentibacillus</taxon>
    </lineage>
</organism>
<dbReference type="EMBL" id="JBHTNH010000008">
    <property type="protein sequence ID" value="MFD1361279.1"/>
    <property type="molecule type" value="Genomic_DNA"/>
</dbReference>
<gene>
    <name evidence="1" type="ORF">ACFQ4A_06300</name>
</gene>
<comment type="caution">
    <text evidence="1">The sequence shown here is derived from an EMBL/GenBank/DDBJ whole genome shotgun (WGS) entry which is preliminary data.</text>
</comment>
<reference evidence="2" key="1">
    <citation type="journal article" date="2019" name="Int. J. Syst. Evol. Microbiol.">
        <title>The Global Catalogue of Microorganisms (GCM) 10K type strain sequencing project: providing services to taxonomists for standard genome sequencing and annotation.</title>
        <authorList>
            <consortium name="The Broad Institute Genomics Platform"/>
            <consortium name="The Broad Institute Genome Sequencing Center for Infectious Disease"/>
            <person name="Wu L."/>
            <person name="Ma J."/>
        </authorList>
    </citation>
    <scope>NUCLEOTIDE SEQUENCE [LARGE SCALE GENOMIC DNA]</scope>
    <source>
        <strain evidence="2">CCUG 54822</strain>
    </source>
</reference>
<evidence type="ECO:0000313" key="1">
    <source>
        <dbReference type="EMBL" id="MFD1361279.1"/>
    </source>
</evidence>
<dbReference type="RefSeq" id="WP_382398700.1">
    <property type="nucleotide sequence ID" value="NZ_JBHTNH010000008.1"/>
</dbReference>
<name>A0ABW3ZSP0_9BACI</name>
<proteinExistence type="predicted"/>
<sequence length="82" mass="9646">MKWNEARELFPNQFLLVSILDYHYEGDKKIVDEVAPIRPIKDEDANKAFFNAKEGTMVYHTGNKNFVIHIRRDPLMKVGRIL</sequence>
<protein>
    <submittedName>
        <fullName evidence="1">Uncharacterized protein</fullName>
    </submittedName>
</protein>
<accession>A0ABW3ZSP0</accession>
<keyword evidence="2" id="KW-1185">Reference proteome</keyword>
<evidence type="ECO:0000313" key="2">
    <source>
        <dbReference type="Proteomes" id="UP001597178"/>
    </source>
</evidence>
<dbReference type="Proteomes" id="UP001597178">
    <property type="component" value="Unassembled WGS sequence"/>
</dbReference>